<keyword evidence="3" id="KW-1185">Reference proteome</keyword>
<gene>
    <name evidence="2" type="ORF">GCM10011403_13360</name>
</gene>
<protein>
    <recommendedName>
        <fullName evidence="4">Secreted protein</fullName>
    </recommendedName>
</protein>
<dbReference type="AlphaFoldDB" id="A0A917LUK0"/>
<keyword evidence="1" id="KW-0732">Signal</keyword>
<accession>A0A917LUK0</accession>
<dbReference type="EMBL" id="BMIY01000005">
    <property type="protein sequence ID" value="GGG57432.1"/>
    <property type="molecule type" value="Genomic_DNA"/>
</dbReference>
<reference evidence="2" key="2">
    <citation type="submission" date="2020-09" db="EMBL/GenBank/DDBJ databases">
        <authorList>
            <person name="Sun Q."/>
            <person name="Zhou Y."/>
        </authorList>
    </citation>
    <scope>NUCLEOTIDE SEQUENCE</scope>
    <source>
        <strain evidence="2">CGMCC 1.15425</strain>
    </source>
</reference>
<evidence type="ECO:0000313" key="2">
    <source>
        <dbReference type="EMBL" id="GGG57432.1"/>
    </source>
</evidence>
<dbReference type="Proteomes" id="UP000627715">
    <property type="component" value="Unassembled WGS sequence"/>
</dbReference>
<feature type="chain" id="PRO_5037088970" description="Secreted protein" evidence="1">
    <location>
        <begin position="17"/>
        <end position="151"/>
    </location>
</feature>
<evidence type="ECO:0000313" key="3">
    <source>
        <dbReference type="Proteomes" id="UP000627715"/>
    </source>
</evidence>
<name>A0A917LUK0_9GAMM</name>
<comment type="caution">
    <text evidence="2">The sequence shown here is derived from an EMBL/GenBank/DDBJ whole genome shotgun (WGS) entry which is preliminary data.</text>
</comment>
<reference evidence="2" key="1">
    <citation type="journal article" date="2014" name="Int. J. Syst. Evol. Microbiol.">
        <title>Complete genome sequence of Corynebacterium casei LMG S-19264T (=DSM 44701T), isolated from a smear-ripened cheese.</title>
        <authorList>
            <consortium name="US DOE Joint Genome Institute (JGI-PGF)"/>
            <person name="Walter F."/>
            <person name="Albersmeier A."/>
            <person name="Kalinowski J."/>
            <person name="Ruckert C."/>
        </authorList>
    </citation>
    <scope>NUCLEOTIDE SEQUENCE</scope>
    <source>
        <strain evidence="2">CGMCC 1.15425</strain>
    </source>
</reference>
<proteinExistence type="predicted"/>
<evidence type="ECO:0000256" key="1">
    <source>
        <dbReference type="SAM" id="SignalP"/>
    </source>
</evidence>
<evidence type="ECO:0008006" key="4">
    <source>
        <dbReference type="Google" id="ProtNLM"/>
    </source>
</evidence>
<organism evidence="2 3">
    <name type="scientific">Pseudohongiella nitratireducens</name>
    <dbReference type="NCBI Taxonomy" id="1768907"/>
    <lineage>
        <taxon>Bacteria</taxon>
        <taxon>Pseudomonadati</taxon>
        <taxon>Pseudomonadota</taxon>
        <taxon>Gammaproteobacteria</taxon>
        <taxon>Pseudomonadales</taxon>
        <taxon>Pseudohongiellaceae</taxon>
        <taxon>Pseudohongiella</taxon>
    </lineage>
</organism>
<feature type="signal peptide" evidence="1">
    <location>
        <begin position="1"/>
        <end position="16"/>
    </location>
</feature>
<sequence length="151" mass="17149">MLFALATFMITSPVHAQVFPPGNGISLSGKSRFDQYVEIRDWQDMEVAQGDFRLNAQRAFESALETIGVRRQPSSVDYLVCSIQAISDDNQVAYALALEYWEKHSTDVHVLQWKSDGMNFLAKPAFQPATVAEQCADYFSQEWLKWNMSDS</sequence>